<dbReference type="AlphaFoldDB" id="A0A3S5B0N6"/>
<evidence type="ECO:0000313" key="2">
    <source>
        <dbReference type="EMBL" id="VEL37093.1"/>
    </source>
</evidence>
<dbReference type="Proteomes" id="UP000784294">
    <property type="component" value="Unassembled WGS sequence"/>
</dbReference>
<feature type="compositionally biased region" description="Basic residues" evidence="1">
    <location>
        <begin position="83"/>
        <end position="94"/>
    </location>
</feature>
<keyword evidence="3" id="KW-1185">Reference proteome</keyword>
<sequence length="94" mass="10617">MDSDATFRDWNRVPACSTEAGLCVIYAHVEKRHPMTHPLSPHHSLSPVTRHLSALLSDQRPISSPRGVRPNFTFHQHSPLAHTRTHARQHNSSV</sequence>
<name>A0A3S5B0N6_9PLAT</name>
<reference evidence="2" key="1">
    <citation type="submission" date="2018-11" db="EMBL/GenBank/DDBJ databases">
        <authorList>
            <consortium name="Pathogen Informatics"/>
        </authorList>
    </citation>
    <scope>NUCLEOTIDE SEQUENCE</scope>
</reference>
<organism evidence="2 3">
    <name type="scientific">Protopolystoma xenopodis</name>
    <dbReference type="NCBI Taxonomy" id="117903"/>
    <lineage>
        <taxon>Eukaryota</taxon>
        <taxon>Metazoa</taxon>
        <taxon>Spiralia</taxon>
        <taxon>Lophotrochozoa</taxon>
        <taxon>Platyhelminthes</taxon>
        <taxon>Monogenea</taxon>
        <taxon>Polyopisthocotylea</taxon>
        <taxon>Polystomatidea</taxon>
        <taxon>Polystomatidae</taxon>
        <taxon>Protopolystoma</taxon>
    </lineage>
</organism>
<gene>
    <name evidence="2" type="ORF">PXEA_LOCUS30533</name>
</gene>
<evidence type="ECO:0000256" key="1">
    <source>
        <dbReference type="SAM" id="MobiDB-lite"/>
    </source>
</evidence>
<feature type="region of interest" description="Disordered" evidence="1">
    <location>
        <begin position="60"/>
        <end position="94"/>
    </location>
</feature>
<proteinExistence type="predicted"/>
<accession>A0A3S5B0N6</accession>
<evidence type="ECO:0000313" key="3">
    <source>
        <dbReference type="Proteomes" id="UP000784294"/>
    </source>
</evidence>
<comment type="caution">
    <text evidence="2">The sequence shown here is derived from an EMBL/GenBank/DDBJ whole genome shotgun (WGS) entry which is preliminary data.</text>
</comment>
<dbReference type="EMBL" id="CAAALY010253975">
    <property type="protein sequence ID" value="VEL37093.1"/>
    <property type="molecule type" value="Genomic_DNA"/>
</dbReference>
<protein>
    <submittedName>
        <fullName evidence="2">Uncharacterized protein</fullName>
    </submittedName>
</protein>